<dbReference type="PANTHER" id="PTHR21704:SF18">
    <property type="entry name" value="NIPPED-B-LIKE PROTEIN"/>
    <property type="match status" value="1"/>
</dbReference>
<dbReference type="InterPro" id="IPR024986">
    <property type="entry name" value="Nipped-B_C"/>
</dbReference>
<evidence type="ECO:0000256" key="5">
    <source>
        <dbReference type="ARBA" id="ARBA00023306"/>
    </source>
</evidence>
<evidence type="ECO:0000256" key="1">
    <source>
        <dbReference type="ARBA" id="ARBA00004123"/>
    </source>
</evidence>
<evidence type="ECO:0000259" key="9">
    <source>
        <dbReference type="Pfam" id="PF16978"/>
    </source>
</evidence>
<dbReference type="GO" id="GO:0034087">
    <property type="term" value="P:establishment of mitotic sister chromatid cohesion"/>
    <property type="evidence" value="ECO:0007669"/>
    <property type="project" value="TreeGrafter"/>
</dbReference>
<dbReference type="Pfam" id="PF16979">
    <property type="entry name" value="SIN1_PH"/>
    <property type="match status" value="1"/>
</dbReference>
<feature type="region of interest" description="Disordered" evidence="7">
    <location>
        <begin position="2757"/>
        <end position="2791"/>
    </location>
</feature>
<feature type="domain" description="SIN1-type PH" evidence="10">
    <location>
        <begin position="756"/>
        <end position="862"/>
    </location>
</feature>
<keyword evidence="4 6" id="KW-0539">Nucleus</keyword>
<dbReference type="PANTHER" id="PTHR21704">
    <property type="entry name" value="NIPPED-B-LIKE PROTEIN DELANGIN SCC2-RELATED"/>
    <property type="match status" value="1"/>
</dbReference>
<dbReference type="Pfam" id="PF16978">
    <property type="entry name" value="CRIM"/>
    <property type="match status" value="1"/>
</dbReference>
<dbReference type="CDD" id="cd23958">
    <property type="entry name" value="SCC2"/>
    <property type="match status" value="1"/>
</dbReference>
<feature type="region of interest" description="Disordered" evidence="7">
    <location>
        <begin position="309"/>
        <end position="382"/>
    </location>
</feature>
<evidence type="ECO:0000259" key="10">
    <source>
        <dbReference type="Pfam" id="PF16979"/>
    </source>
</evidence>
<evidence type="ECO:0000256" key="6">
    <source>
        <dbReference type="RuleBase" id="RU364107"/>
    </source>
</evidence>
<feature type="region of interest" description="Disordered" evidence="7">
    <location>
        <begin position="56"/>
        <end position="76"/>
    </location>
</feature>
<dbReference type="InterPro" id="IPR011993">
    <property type="entry name" value="PH-like_dom_sf"/>
</dbReference>
<dbReference type="Gene3D" id="1.25.10.10">
    <property type="entry name" value="Leucine-rich Repeat Variant"/>
    <property type="match status" value="1"/>
</dbReference>
<feature type="region of interest" description="Disordered" evidence="7">
    <location>
        <begin position="1237"/>
        <end position="1303"/>
    </location>
</feature>
<keyword evidence="5 6" id="KW-0131">Cell cycle</keyword>
<dbReference type="Pfam" id="PF12830">
    <property type="entry name" value="Nipped-B_C"/>
    <property type="match status" value="1"/>
</dbReference>
<evidence type="ECO:0000259" key="8">
    <source>
        <dbReference type="Pfam" id="PF12830"/>
    </source>
</evidence>
<feature type="compositionally biased region" description="Low complexity" evidence="7">
    <location>
        <begin position="351"/>
        <end position="361"/>
    </location>
</feature>
<feature type="compositionally biased region" description="Pro residues" evidence="7">
    <location>
        <begin position="165"/>
        <end position="174"/>
    </location>
</feature>
<evidence type="ECO:0000313" key="11">
    <source>
        <dbReference type="EMBL" id="KAF5337499.1"/>
    </source>
</evidence>
<organism evidence="11 12">
    <name type="scientific">Tetrapyrgos nigripes</name>
    <dbReference type="NCBI Taxonomy" id="182062"/>
    <lineage>
        <taxon>Eukaryota</taxon>
        <taxon>Fungi</taxon>
        <taxon>Dikarya</taxon>
        <taxon>Basidiomycota</taxon>
        <taxon>Agaricomycotina</taxon>
        <taxon>Agaricomycetes</taxon>
        <taxon>Agaricomycetidae</taxon>
        <taxon>Agaricales</taxon>
        <taxon>Marasmiineae</taxon>
        <taxon>Marasmiaceae</taxon>
        <taxon>Tetrapyrgos</taxon>
    </lineage>
</organism>
<dbReference type="GO" id="GO:1990414">
    <property type="term" value="P:replication-born double-strand break repair via sister chromatid exchange"/>
    <property type="evidence" value="ECO:0007669"/>
    <property type="project" value="TreeGrafter"/>
</dbReference>
<dbReference type="InterPro" id="IPR026003">
    <property type="entry name" value="Cohesin_HEAT"/>
</dbReference>
<evidence type="ECO:0000313" key="12">
    <source>
        <dbReference type="Proteomes" id="UP000559256"/>
    </source>
</evidence>
<comment type="similarity">
    <text evidence="2 6">Belongs to the SCC2/Nipped-B family.</text>
</comment>
<evidence type="ECO:0000256" key="2">
    <source>
        <dbReference type="ARBA" id="ARBA00009252"/>
    </source>
</evidence>
<dbReference type="GO" id="GO:0071169">
    <property type="term" value="P:establishment of protein localization to chromatin"/>
    <property type="evidence" value="ECO:0007669"/>
    <property type="project" value="TreeGrafter"/>
</dbReference>
<dbReference type="InterPro" id="IPR031313">
    <property type="entry name" value="Sin1_PH_dom"/>
</dbReference>
<dbReference type="EMBL" id="JAACJM010000217">
    <property type="protein sequence ID" value="KAF5337499.1"/>
    <property type="molecule type" value="Genomic_DNA"/>
</dbReference>
<dbReference type="SUPFAM" id="SSF48371">
    <property type="entry name" value="ARM repeat"/>
    <property type="match status" value="1"/>
</dbReference>
<feature type="region of interest" description="Disordered" evidence="7">
    <location>
        <begin position="89"/>
        <end position="185"/>
    </location>
</feature>
<gene>
    <name evidence="11" type="ORF">D9758_013605</name>
</gene>
<proteinExistence type="inferred from homology"/>
<dbReference type="GO" id="GO:0003682">
    <property type="term" value="F:chromatin binding"/>
    <property type="evidence" value="ECO:0007669"/>
    <property type="project" value="TreeGrafter"/>
</dbReference>
<dbReference type="Proteomes" id="UP000559256">
    <property type="component" value="Unassembled WGS sequence"/>
</dbReference>
<dbReference type="InterPro" id="IPR011989">
    <property type="entry name" value="ARM-like"/>
</dbReference>
<keyword evidence="3 6" id="KW-0677">Repeat</keyword>
<dbReference type="Gene3D" id="2.30.29.30">
    <property type="entry name" value="Pleckstrin-homology domain (PH domain)/Phosphotyrosine-binding domain (PTB)"/>
    <property type="match status" value="1"/>
</dbReference>
<feature type="domain" description="Sister chromatid cohesion C-terminal" evidence="8">
    <location>
        <begin position="2545"/>
        <end position="2729"/>
    </location>
</feature>
<reference evidence="11 12" key="1">
    <citation type="journal article" date="2020" name="ISME J.">
        <title>Uncovering the hidden diversity of litter-decomposition mechanisms in mushroom-forming fungi.</title>
        <authorList>
            <person name="Floudas D."/>
            <person name="Bentzer J."/>
            <person name="Ahren D."/>
            <person name="Johansson T."/>
            <person name="Persson P."/>
            <person name="Tunlid A."/>
        </authorList>
    </citation>
    <scope>NUCLEOTIDE SEQUENCE [LARGE SCALE GENOMIC DNA]</scope>
    <source>
        <strain evidence="11 12">CBS 291.85</strain>
    </source>
</reference>
<comment type="caution">
    <text evidence="11">The sequence shown here is derived from an EMBL/GenBank/DDBJ whole genome shotgun (WGS) entry which is preliminary data.</text>
</comment>
<dbReference type="Pfam" id="PF12765">
    <property type="entry name" value="Cohesin_HEAT"/>
    <property type="match status" value="1"/>
</dbReference>
<feature type="region of interest" description="Disordered" evidence="7">
    <location>
        <begin position="1416"/>
        <end position="1469"/>
    </location>
</feature>
<dbReference type="InterPro" id="IPR033031">
    <property type="entry name" value="Scc2/Nipped-B"/>
</dbReference>
<name>A0A8H5FHZ2_9AGAR</name>
<dbReference type="OrthoDB" id="418242at2759"/>
<feature type="compositionally biased region" description="Low complexity" evidence="7">
    <location>
        <begin position="1067"/>
        <end position="1077"/>
    </location>
</feature>
<dbReference type="GO" id="GO:0140588">
    <property type="term" value="P:chromatin looping"/>
    <property type="evidence" value="ECO:0007669"/>
    <property type="project" value="InterPro"/>
</dbReference>
<feature type="compositionally biased region" description="Low complexity" evidence="7">
    <location>
        <begin position="1178"/>
        <end position="1221"/>
    </location>
</feature>
<feature type="compositionally biased region" description="Basic residues" evidence="7">
    <location>
        <begin position="1430"/>
        <end position="1441"/>
    </location>
</feature>
<evidence type="ECO:0000256" key="3">
    <source>
        <dbReference type="ARBA" id="ARBA00022737"/>
    </source>
</evidence>
<sequence>MSLINDTEFLIHNLRLSYLRDVEDPYGSRIISLSPSYTSNPYIFTSGLADADRWPELDSTSSPAISEDEQERPLGFPGARLKHTQTIMGRRTGGLGLRVSGKRASTSKRMSVASIGTPRQSDVQNFISDNAPVGGLPASAPTPSTETQPQLPPPDTTAPTSPNGAKPPEPPPKAPQVQIQEPSVAAEVPVTKTVMFIPKFKNAAEMEHRRRIRMAARRRGPGGGPPAASQAPQHPPSFDTTSEEEVAHLNPEESSSETDSDFGRPVAVNESMDEFDPEFTDTRPHMNSDSDIASVVSDISNSLPSITNSSAPYSASRPSFTSNASAVSGSQQVPRVVGPRRNPSSLPRSNQQPPSATKQPTSPAPPSAPNATPSPSANGAAHPQTSTIMFLRRPVPSISSSSKSALSAMLASSSSSPNPFAETYANISGRGVTPAQRVSIQVFFPRAKGIKDGGRDGGRSKVREGMKLSVRKDATVEEVIGFALWTYWEEGWLPPLEQGISKGKEGEDEEEERRIRMSAVGWILRLTEDDGEIDDDFPPPDRSGKISKFNADGFAVLEANAAQLAQNKILESKLAATRPAAVKNPSEKNMLAIPVAGGATGTVLTPTGQSALASSMIGSAPLSTSLGATHGPQMYLRIRVNANADAAHIRTTIPVSAGMYMQEVMEAVCRKPMLGLGDPGDYALLLAEHKLYIPLDRTVASLQGETQLLLVKRSMLPSYHVDVMKAGKTTDPNASIFKRISDPEVKLSSQLDFTAAYKKYTIYRKLPMLVARQEKTLAIDGQYVHIMPSTNNAAKAKAVFETGRTSSFHIKSIADCQQSTKSPHIFKLVLNRADRSGSNKRLYFEAENSRLAGEIVQTVKSMKSQFERSSMSFLSEESPLVPPNRVTLRLGTPSSTTMANNNYPYYPDGQRHRRGTENSSVQDAQSLLSVYPMAAATPSTHVIRHMDNMTAAAPPPTFSQPGYYSYQQVSYAQGNPPPYSEFAREIAYMSGPPAANDGGYWQNTRNQAVNYVQQQANYDSSYQFPASSNWTRSEHPSSNYHTSQLAQTMFNHTRPGSAYPTPPPPSSSSSLAGALGPVEPPAQPPRQQQRIFPPPSEQPAQFFNNFLDQKTRQLSAAQSKSVPTTPHRPKAPSVSESPDPLAIKSTNMTPRKRKPVVEITSPFTKRIHREGLPSTPQRSRTTASTSVTPSSSFLYSPSSVPRTPTTVSTARSTSVSTTQSSGRKRTWTVDYIQVPPAPYLTPTSTRKHASSPSVLSNKRAKVDESPDELAGYGTENDDPYLYSPTKGSDISPTKMSGRRAGDRDDRAPLEKFVKLLQDIFEAEDALPSEADVSDIPTDFFAAQSPDPSQPQLNDNTVRKLTKYIGLVARPTKRSRAANGILNTPRSKARMTEVDTHLLSRALKILTRSVKAGEDVDPFMQTATQMNTKASPKKPSTKKGKKKAEDGRLKSESPSGEAEDKDEAAGSSRPVITDLDIEKLTQKLSVSRDSVLAAECCLALLGSDRLTKQLYSEEMITSCLNSIKNQLTKIVYPFVEASSDTSSADSLLHRLTAKKDVSSKTEAPRRLMGEIFQGLCAVLPRISVLINSDGVAMSDTIIIQVVYIAIGPFFVVDSGSDGDHKGKGKEKDSSVIRTFGKSGMRGLRLDALALIRSIFANHEDQRSWIIEEILSSLIKLSDTKQKAGQFRLRDGRSIRTVSALLLQLVQTSAHDVRVSAKSIERARQQKLAMRRQESFTETQQAPEPFLDEHDKEEIRLYGTGLDSATKAAQTIILFLTQRSGKTKVTKNSNEAEYRTILDNLISDLLVVLFWPEWPAASLLLGIACKYMVASLDDVKTSQKESDNNAAKTIALDHLGIIAARIRSTLLKVQQEHEDSRGKKLLKPMEEIVKNIDINSLDRLLAAHRDVATHLSKRASDDQAYDSAQELTAATLGQELAAALKKADRWIAAGDDDDDDEMNIRESKKDLTFGNKLKEAMRGVWNDQADIFDMGSSEEANRIDRIAEEIGSIQGLLRNCFQPVLNVILTALDAPAVFMRTKALRALGQIVTSDASVLALPNVRQAIETHLLDQSSAVRDAAVELIGKYMIDSPEVASDYYPKIADRMADTGLGVRKRVIKLLKAFYPIADSVPRQVDIATKMVLRMFDEDDTVKELAMKTVEDLWFPTSTMPPSALKSSKNAASAEQNGDAALVNKVAVIMGVSAAFKDRHSPLEDLLHKIMAEKEGAEATALHVKYTEICDALIDGLVDASDLPGFTVINCIRTIHLIASAYPSIITSSSASTLLPYLKNINTAEEHATSSYILKIFRASIPHMPKTAAKFGQELQQILQPMIIKPSTGGLATLQETVACFCVVVQHLTHDYGRLVALLKSLNVRLQELVKKPEGYVLGPNEMKSYPTVIFIVSLLGEHCPFDRFRNDPSVPADVVKNLDAISQGSIVEHIYNTLLKLHSRYEPLRARTMHCLGFLFRAQPTLMVMDSSAQIMDSVFGSSDEEERGRMLKIMQDFLNAEATKHAAKEKEMTKRTSAKASDVNMEELVGNTEGFADSGVSSAVVQRYLTHILDAALSQNPHIQASAIDIMSFTVKQGLAHPLQSFPVIVALETSPFTSLSNRASSLHSILHGKHASLLNTRFVVSARTSFEYQCKISPNDVKGYRLQPMPVAVLHRWYLLVREKRPNRQEFLKSLVKVFNHDNADYHSTQTDTEFVRYMAENFSAFDYKTLEEVLTVIKFLTKILSTTGQHILEVLSPNHLLASIRAPMSSNGNGNSVPSSSLTTNPPEGVANGGADSAQDRQEEDEVLKAVVPPTPNEEKLPILRTSVSIAIVMLLKAHLKTLYSLSEDKCSKFVLGKKSALGDRPATKKHDKPISWERLPFATKSILTTADGEEQKQRFLEIWNEDGVSAEPEDEFDAVAA</sequence>
<evidence type="ECO:0000256" key="7">
    <source>
        <dbReference type="SAM" id="MobiDB-lite"/>
    </source>
</evidence>
<keyword evidence="12" id="KW-1185">Reference proteome</keyword>
<dbReference type="InterPro" id="IPR016024">
    <property type="entry name" value="ARM-type_fold"/>
</dbReference>
<accession>A0A8H5FHZ2</accession>
<evidence type="ECO:0000256" key="4">
    <source>
        <dbReference type="ARBA" id="ARBA00023242"/>
    </source>
</evidence>
<feature type="region of interest" description="Disordered" evidence="7">
    <location>
        <begin position="217"/>
        <end position="289"/>
    </location>
</feature>
<dbReference type="InterPro" id="IPR031567">
    <property type="entry name" value="CRIM_dom"/>
</dbReference>
<feature type="compositionally biased region" description="Low complexity" evidence="7">
    <location>
        <begin position="2757"/>
        <end position="2767"/>
    </location>
</feature>
<feature type="domain" description="CRIM" evidence="9">
    <location>
        <begin position="403"/>
        <end position="568"/>
    </location>
</feature>
<protein>
    <recommendedName>
        <fullName evidence="6">Sister chromatid cohesion protein</fullName>
    </recommendedName>
</protein>
<comment type="subcellular location">
    <subcellularLocation>
        <location evidence="1 6">Nucleus</location>
    </subcellularLocation>
</comment>
<dbReference type="GO" id="GO:0010468">
    <property type="term" value="P:regulation of gene expression"/>
    <property type="evidence" value="ECO:0007669"/>
    <property type="project" value="InterPro"/>
</dbReference>
<dbReference type="GO" id="GO:0061775">
    <property type="term" value="F:cohesin loader activity"/>
    <property type="evidence" value="ECO:0007669"/>
    <property type="project" value="InterPro"/>
</dbReference>
<feature type="compositionally biased region" description="Polar residues" evidence="7">
    <location>
        <begin position="1098"/>
        <end position="1124"/>
    </location>
</feature>
<feature type="compositionally biased region" description="Polar residues" evidence="7">
    <location>
        <begin position="309"/>
        <end position="333"/>
    </location>
</feature>
<feature type="compositionally biased region" description="Polar residues" evidence="7">
    <location>
        <begin position="117"/>
        <end position="128"/>
    </location>
</feature>
<feature type="region of interest" description="Disordered" evidence="7">
    <location>
        <begin position="1052"/>
        <end position="1224"/>
    </location>
</feature>
<feature type="compositionally biased region" description="Polar residues" evidence="7">
    <location>
        <begin position="1285"/>
        <end position="1294"/>
    </location>
</feature>
<dbReference type="GO" id="GO:0090694">
    <property type="term" value="C:Scc2-Scc4 cohesin loading complex"/>
    <property type="evidence" value="ECO:0007669"/>
    <property type="project" value="TreeGrafter"/>
</dbReference>